<evidence type="ECO:0000256" key="1">
    <source>
        <dbReference type="SAM" id="MobiDB-lite"/>
    </source>
</evidence>
<proteinExistence type="predicted"/>
<feature type="non-terminal residue" evidence="2">
    <location>
        <position position="54"/>
    </location>
</feature>
<accession>A0A6L2Q6X4</accession>
<keyword evidence="3" id="KW-1185">Reference proteome</keyword>
<feature type="region of interest" description="Disordered" evidence="1">
    <location>
        <begin position="24"/>
        <end position="54"/>
    </location>
</feature>
<sequence length="54" mass="5933">MSILVGKTPDNGIGDHILLTNKSKAGEEEEKAFLTFRSSGDDSDRRSSLHTLEQ</sequence>
<reference evidence="3" key="1">
    <citation type="submission" date="2020-01" db="EMBL/GenBank/DDBJ databases">
        <title>Draft genome sequence of the Termite Coptotermes fromosanus.</title>
        <authorList>
            <person name="Itakura S."/>
            <person name="Yosikawa Y."/>
            <person name="Umezawa K."/>
        </authorList>
    </citation>
    <scope>NUCLEOTIDE SEQUENCE [LARGE SCALE GENOMIC DNA]</scope>
</reference>
<dbReference type="EMBL" id="BLKM01000887">
    <property type="protein sequence ID" value="GFG39252.1"/>
    <property type="molecule type" value="Genomic_DNA"/>
</dbReference>
<protein>
    <submittedName>
        <fullName evidence="2">Uncharacterized protein</fullName>
    </submittedName>
</protein>
<dbReference type="InParanoid" id="A0A6L2Q6X4"/>
<organism evidence="2 3">
    <name type="scientific">Coptotermes formosanus</name>
    <name type="common">Formosan subterranean termite</name>
    <dbReference type="NCBI Taxonomy" id="36987"/>
    <lineage>
        <taxon>Eukaryota</taxon>
        <taxon>Metazoa</taxon>
        <taxon>Ecdysozoa</taxon>
        <taxon>Arthropoda</taxon>
        <taxon>Hexapoda</taxon>
        <taxon>Insecta</taxon>
        <taxon>Pterygota</taxon>
        <taxon>Neoptera</taxon>
        <taxon>Polyneoptera</taxon>
        <taxon>Dictyoptera</taxon>
        <taxon>Blattodea</taxon>
        <taxon>Blattoidea</taxon>
        <taxon>Termitoidae</taxon>
        <taxon>Rhinotermitidae</taxon>
        <taxon>Coptotermes</taxon>
    </lineage>
</organism>
<evidence type="ECO:0000313" key="3">
    <source>
        <dbReference type="Proteomes" id="UP000502823"/>
    </source>
</evidence>
<gene>
    <name evidence="2" type="ORF">Cfor_00728</name>
</gene>
<feature type="compositionally biased region" description="Basic and acidic residues" evidence="1">
    <location>
        <begin position="39"/>
        <end position="54"/>
    </location>
</feature>
<dbReference type="Proteomes" id="UP000502823">
    <property type="component" value="Unassembled WGS sequence"/>
</dbReference>
<comment type="caution">
    <text evidence="2">The sequence shown here is derived from an EMBL/GenBank/DDBJ whole genome shotgun (WGS) entry which is preliminary data.</text>
</comment>
<evidence type="ECO:0000313" key="2">
    <source>
        <dbReference type="EMBL" id="GFG39252.1"/>
    </source>
</evidence>
<name>A0A6L2Q6X4_COPFO</name>
<dbReference type="AlphaFoldDB" id="A0A6L2Q6X4"/>